<accession>A0A1V2GWJ6</accession>
<evidence type="ECO:0000256" key="5">
    <source>
        <dbReference type="PIRSR" id="PIRSR000097-2"/>
    </source>
</evidence>
<evidence type="ECO:0000256" key="1">
    <source>
        <dbReference type="ARBA" id="ARBA00007905"/>
    </source>
</evidence>
<dbReference type="SUPFAM" id="SSF51430">
    <property type="entry name" value="NAD(P)-linked oxidoreductase"/>
    <property type="match status" value="1"/>
</dbReference>
<dbReference type="OrthoDB" id="9768793at2"/>
<protein>
    <submittedName>
        <fullName evidence="8">2,5-didehydrogluconate reductase B</fullName>
    </submittedName>
</protein>
<organism evidence="8 9">
    <name type="scientific">Teichococcus deserti</name>
    <dbReference type="NCBI Taxonomy" id="1817963"/>
    <lineage>
        <taxon>Bacteria</taxon>
        <taxon>Pseudomonadati</taxon>
        <taxon>Pseudomonadota</taxon>
        <taxon>Alphaproteobacteria</taxon>
        <taxon>Acetobacterales</taxon>
        <taxon>Roseomonadaceae</taxon>
        <taxon>Roseomonas</taxon>
    </lineage>
</organism>
<evidence type="ECO:0000259" key="7">
    <source>
        <dbReference type="Pfam" id="PF00248"/>
    </source>
</evidence>
<dbReference type="InterPro" id="IPR023210">
    <property type="entry name" value="NADP_OxRdtase_dom"/>
</dbReference>
<reference evidence="8 9" key="1">
    <citation type="submission" date="2016-10" db="EMBL/GenBank/DDBJ databases">
        <title>Draft Genome sequence of Roseomonas sp. strain M3.</title>
        <authorList>
            <person name="Subhash Y."/>
            <person name="Lee S."/>
        </authorList>
    </citation>
    <scope>NUCLEOTIDE SEQUENCE [LARGE SCALE GENOMIC DNA]</scope>
    <source>
        <strain evidence="8 9">M3</strain>
    </source>
</reference>
<evidence type="ECO:0000256" key="3">
    <source>
        <dbReference type="ARBA" id="ARBA00023002"/>
    </source>
</evidence>
<feature type="binding site" evidence="5">
    <location>
        <position position="108"/>
    </location>
    <ligand>
        <name>substrate</name>
    </ligand>
</feature>
<feature type="site" description="Lowers pKa of active site Tyr" evidence="6">
    <location>
        <position position="75"/>
    </location>
</feature>
<keyword evidence="9" id="KW-1185">Reference proteome</keyword>
<dbReference type="InterPro" id="IPR020471">
    <property type="entry name" value="AKR"/>
</dbReference>
<gene>
    <name evidence="8" type="primary">dkgB</name>
    <name evidence="8" type="ORF">BKE38_23930</name>
</gene>
<dbReference type="PANTHER" id="PTHR43827">
    <property type="entry name" value="2,5-DIKETO-D-GLUCONIC ACID REDUCTASE"/>
    <property type="match status" value="1"/>
</dbReference>
<evidence type="ECO:0000313" key="8">
    <source>
        <dbReference type="EMBL" id="ONG47335.1"/>
    </source>
</evidence>
<dbReference type="PANTHER" id="PTHR43827:SF3">
    <property type="entry name" value="NADP-DEPENDENT OXIDOREDUCTASE DOMAIN-CONTAINING PROTEIN"/>
    <property type="match status" value="1"/>
</dbReference>
<dbReference type="PIRSF" id="PIRSF000097">
    <property type="entry name" value="AKR"/>
    <property type="match status" value="1"/>
</dbReference>
<evidence type="ECO:0000256" key="2">
    <source>
        <dbReference type="ARBA" id="ARBA00022857"/>
    </source>
</evidence>
<dbReference type="PRINTS" id="PR00069">
    <property type="entry name" value="ALDKETRDTASE"/>
</dbReference>
<comment type="caution">
    <text evidence="8">The sequence shown here is derived from an EMBL/GenBank/DDBJ whole genome shotgun (WGS) entry which is preliminary data.</text>
</comment>
<proteinExistence type="inferred from homology"/>
<keyword evidence="2" id="KW-0521">NADP</keyword>
<feature type="active site" description="Proton donor" evidence="4">
    <location>
        <position position="50"/>
    </location>
</feature>
<dbReference type="AlphaFoldDB" id="A0A1V2GWJ6"/>
<dbReference type="Pfam" id="PF00248">
    <property type="entry name" value="Aldo_ket_red"/>
    <property type="match status" value="1"/>
</dbReference>
<dbReference type="GO" id="GO:0051596">
    <property type="term" value="P:methylglyoxal catabolic process"/>
    <property type="evidence" value="ECO:0007669"/>
    <property type="project" value="TreeGrafter"/>
</dbReference>
<evidence type="ECO:0000256" key="4">
    <source>
        <dbReference type="PIRSR" id="PIRSR000097-1"/>
    </source>
</evidence>
<keyword evidence="3" id="KW-0560">Oxidoreductase</keyword>
<comment type="similarity">
    <text evidence="1">Belongs to the aldo/keto reductase family.</text>
</comment>
<dbReference type="RefSeq" id="WP_076959800.1">
    <property type="nucleotide sequence ID" value="NZ_MLCO01000284.1"/>
</dbReference>
<dbReference type="EMBL" id="MLCO01000284">
    <property type="protein sequence ID" value="ONG47335.1"/>
    <property type="molecule type" value="Genomic_DNA"/>
</dbReference>
<dbReference type="GO" id="GO:1990002">
    <property type="term" value="F:methylglyoxal reductase (NADPH) (acetol producing) activity"/>
    <property type="evidence" value="ECO:0007669"/>
    <property type="project" value="TreeGrafter"/>
</dbReference>
<feature type="domain" description="NADP-dependent oxidoreductase" evidence="7">
    <location>
        <begin position="16"/>
        <end position="260"/>
    </location>
</feature>
<evidence type="ECO:0000313" key="9">
    <source>
        <dbReference type="Proteomes" id="UP000188879"/>
    </source>
</evidence>
<sequence>MPSIPNATSARIDIPKLGLGTWKLSGAEGQAAVESAIGLGYRHIDTADRYGNEAEVGAGIAASGIARGDIFLTSKVWWENLAPDAIERSLAGSLKKLGTDYLDLFLVHWPRPDMDLPAIVKTMQKAQDTGLVRRWGVSNFPLGLMQKVEELGGQPAALQVEYHALLSQKRLLDFCRPRGIALTAYSPLGQGALADQPVLAEIGRKHGFSGLQVALAWLLRQEMVVAIPKASRRETQQGNLDALALLDRLDAADIAAIDAMPKDWRRVNPDFSPDWDA</sequence>
<name>A0A1V2GWJ6_9PROT</name>
<dbReference type="InterPro" id="IPR036812">
    <property type="entry name" value="NAD(P)_OxRdtase_dom_sf"/>
</dbReference>
<dbReference type="Gene3D" id="3.20.20.100">
    <property type="entry name" value="NADP-dependent oxidoreductase domain"/>
    <property type="match status" value="1"/>
</dbReference>
<dbReference type="PROSITE" id="PS00798">
    <property type="entry name" value="ALDOKETO_REDUCTASE_1"/>
    <property type="match status" value="1"/>
</dbReference>
<dbReference type="Proteomes" id="UP000188879">
    <property type="component" value="Unassembled WGS sequence"/>
</dbReference>
<evidence type="ECO:0000256" key="6">
    <source>
        <dbReference type="PIRSR" id="PIRSR000097-3"/>
    </source>
</evidence>
<dbReference type="InterPro" id="IPR018170">
    <property type="entry name" value="Aldo/ket_reductase_CS"/>
</dbReference>